<proteinExistence type="predicted"/>
<feature type="region of interest" description="Disordered" evidence="1">
    <location>
        <begin position="156"/>
        <end position="228"/>
    </location>
</feature>
<feature type="compositionally biased region" description="Low complexity" evidence="1">
    <location>
        <begin position="76"/>
        <end position="89"/>
    </location>
</feature>
<feature type="region of interest" description="Disordered" evidence="1">
    <location>
        <begin position="28"/>
        <end position="102"/>
    </location>
</feature>
<keyword evidence="3" id="KW-1185">Reference proteome</keyword>
<protein>
    <submittedName>
        <fullName evidence="2">Uncharacterized protein</fullName>
    </submittedName>
</protein>
<feature type="compositionally biased region" description="Polar residues" evidence="1">
    <location>
        <begin position="205"/>
        <end position="215"/>
    </location>
</feature>
<sequence length="228" mass="24951">MCKCAKCLHLCEISLRIYPIHYGNPRGGRGVHKQSPGPVLARNSDVSAPRRSGDARRLDPVRLPPSKQLPPRREVSLSSSVNNNTTSELTGEEEEEEEEEEGVLARVLGVQRVGDVEEVEEVEREPMAEPNQQVLLRQALTLPELKIAATGRLSLNSSESPLHCPHETRSSKRSSGGGSRHPTDVRSFRVGPSRLSPALLAAKRSTGQHTTSGGMSDQPIFDSLLDQR</sequence>
<dbReference type="Proteomes" id="UP001153269">
    <property type="component" value="Unassembled WGS sequence"/>
</dbReference>
<evidence type="ECO:0000313" key="3">
    <source>
        <dbReference type="Proteomes" id="UP001153269"/>
    </source>
</evidence>
<accession>A0A9N7UCI0</accession>
<dbReference type="EMBL" id="CADEAL010001098">
    <property type="protein sequence ID" value="CAB1428885.1"/>
    <property type="molecule type" value="Genomic_DNA"/>
</dbReference>
<feature type="non-terminal residue" evidence="2">
    <location>
        <position position="228"/>
    </location>
</feature>
<feature type="compositionally biased region" description="Acidic residues" evidence="1">
    <location>
        <begin position="90"/>
        <end position="102"/>
    </location>
</feature>
<feature type="compositionally biased region" description="Basic and acidic residues" evidence="1">
    <location>
        <begin position="51"/>
        <end position="60"/>
    </location>
</feature>
<comment type="caution">
    <text evidence="2">The sequence shown here is derived from an EMBL/GenBank/DDBJ whole genome shotgun (WGS) entry which is preliminary data.</text>
</comment>
<name>A0A9N7UCI0_PLEPL</name>
<evidence type="ECO:0000256" key="1">
    <source>
        <dbReference type="SAM" id="MobiDB-lite"/>
    </source>
</evidence>
<reference evidence="2" key="1">
    <citation type="submission" date="2020-03" db="EMBL/GenBank/DDBJ databases">
        <authorList>
            <person name="Weist P."/>
        </authorList>
    </citation>
    <scope>NUCLEOTIDE SEQUENCE</scope>
</reference>
<evidence type="ECO:0000313" key="2">
    <source>
        <dbReference type="EMBL" id="CAB1428885.1"/>
    </source>
</evidence>
<organism evidence="2 3">
    <name type="scientific">Pleuronectes platessa</name>
    <name type="common">European plaice</name>
    <dbReference type="NCBI Taxonomy" id="8262"/>
    <lineage>
        <taxon>Eukaryota</taxon>
        <taxon>Metazoa</taxon>
        <taxon>Chordata</taxon>
        <taxon>Craniata</taxon>
        <taxon>Vertebrata</taxon>
        <taxon>Euteleostomi</taxon>
        <taxon>Actinopterygii</taxon>
        <taxon>Neopterygii</taxon>
        <taxon>Teleostei</taxon>
        <taxon>Neoteleostei</taxon>
        <taxon>Acanthomorphata</taxon>
        <taxon>Carangaria</taxon>
        <taxon>Pleuronectiformes</taxon>
        <taxon>Pleuronectoidei</taxon>
        <taxon>Pleuronectidae</taxon>
        <taxon>Pleuronectes</taxon>
    </lineage>
</organism>
<dbReference type="AlphaFoldDB" id="A0A9N7UCI0"/>
<gene>
    <name evidence="2" type="ORF">PLEPLA_LOCUS16860</name>
</gene>